<protein>
    <submittedName>
        <fullName evidence="3">Uncharacterized protein</fullName>
    </submittedName>
</protein>
<sequence>MPRDGRSSDHRPWEKRAVVAVEGRGAAPYALIFIVGMAGANYMGGKRNAARARGKDAASKAQRSHFGKKRFEVLRTGLSRSGGVARTSRPQNAGKERPEISLAHARWPQHGPEHGFEARELDHGLRSPFSPVARARSPSVPSSASNRSKILRTLDADSPGAGPTDSPDARFTWAVSSPDVSTSPFSLCRSYSQHSWSA</sequence>
<evidence type="ECO:0000256" key="2">
    <source>
        <dbReference type="SAM" id="Phobius"/>
    </source>
</evidence>
<feature type="region of interest" description="Disordered" evidence="1">
    <location>
        <begin position="125"/>
        <end position="198"/>
    </location>
</feature>
<organism evidence="3 4">
    <name type="scientific">Lentinus brumalis</name>
    <dbReference type="NCBI Taxonomy" id="2498619"/>
    <lineage>
        <taxon>Eukaryota</taxon>
        <taxon>Fungi</taxon>
        <taxon>Dikarya</taxon>
        <taxon>Basidiomycota</taxon>
        <taxon>Agaricomycotina</taxon>
        <taxon>Agaricomycetes</taxon>
        <taxon>Polyporales</taxon>
        <taxon>Polyporaceae</taxon>
        <taxon>Lentinus</taxon>
    </lineage>
</organism>
<dbReference type="OrthoDB" id="3260134at2759"/>
<dbReference type="AlphaFoldDB" id="A0A371DYD1"/>
<keyword evidence="2" id="KW-0812">Transmembrane</keyword>
<evidence type="ECO:0000256" key="1">
    <source>
        <dbReference type="SAM" id="MobiDB-lite"/>
    </source>
</evidence>
<keyword evidence="4" id="KW-1185">Reference proteome</keyword>
<gene>
    <name evidence="3" type="ORF">OH76DRAFT_52605</name>
</gene>
<feature type="transmembrane region" description="Helical" evidence="2">
    <location>
        <begin position="26"/>
        <end position="45"/>
    </location>
</feature>
<feature type="compositionally biased region" description="Polar residues" evidence="1">
    <location>
        <begin position="174"/>
        <end position="198"/>
    </location>
</feature>
<dbReference type="Proteomes" id="UP000256964">
    <property type="component" value="Unassembled WGS sequence"/>
</dbReference>
<keyword evidence="2" id="KW-0472">Membrane</keyword>
<evidence type="ECO:0000313" key="4">
    <source>
        <dbReference type="Proteomes" id="UP000256964"/>
    </source>
</evidence>
<name>A0A371DYD1_9APHY</name>
<evidence type="ECO:0000313" key="3">
    <source>
        <dbReference type="EMBL" id="RDX57550.1"/>
    </source>
</evidence>
<keyword evidence="2" id="KW-1133">Transmembrane helix</keyword>
<dbReference type="EMBL" id="KZ857379">
    <property type="protein sequence ID" value="RDX57550.1"/>
    <property type="molecule type" value="Genomic_DNA"/>
</dbReference>
<proteinExistence type="predicted"/>
<feature type="compositionally biased region" description="Low complexity" evidence="1">
    <location>
        <begin position="130"/>
        <end position="148"/>
    </location>
</feature>
<feature type="region of interest" description="Disordered" evidence="1">
    <location>
        <begin position="77"/>
        <end position="99"/>
    </location>
</feature>
<accession>A0A371DYD1</accession>
<reference evidence="3 4" key="1">
    <citation type="journal article" date="2018" name="Biotechnol. Biofuels">
        <title>Integrative visual omics of the white-rot fungus Polyporus brumalis exposes the biotechnological potential of its oxidative enzymes for delignifying raw plant biomass.</title>
        <authorList>
            <person name="Miyauchi S."/>
            <person name="Rancon A."/>
            <person name="Drula E."/>
            <person name="Hage H."/>
            <person name="Chaduli D."/>
            <person name="Favel A."/>
            <person name="Grisel S."/>
            <person name="Henrissat B."/>
            <person name="Herpoel-Gimbert I."/>
            <person name="Ruiz-Duenas F.J."/>
            <person name="Chevret D."/>
            <person name="Hainaut M."/>
            <person name="Lin J."/>
            <person name="Wang M."/>
            <person name="Pangilinan J."/>
            <person name="Lipzen A."/>
            <person name="Lesage-Meessen L."/>
            <person name="Navarro D."/>
            <person name="Riley R."/>
            <person name="Grigoriev I.V."/>
            <person name="Zhou S."/>
            <person name="Raouche S."/>
            <person name="Rosso M.N."/>
        </authorList>
    </citation>
    <scope>NUCLEOTIDE SEQUENCE [LARGE SCALE GENOMIC DNA]</scope>
    <source>
        <strain evidence="3 4">BRFM 1820</strain>
    </source>
</reference>